<feature type="transmembrane region" description="Helical" evidence="1">
    <location>
        <begin position="101"/>
        <end position="122"/>
    </location>
</feature>
<gene>
    <name evidence="2" type="ORF">GCM10022262_23500</name>
</gene>
<name>A0ABP8EVI8_9MICO</name>
<organism evidence="2 3">
    <name type="scientific">Georgenia daeguensis</name>
    <dbReference type="NCBI Taxonomy" id="908355"/>
    <lineage>
        <taxon>Bacteria</taxon>
        <taxon>Bacillati</taxon>
        <taxon>Actinomycetota</taxon>
        <taxon>Actinomycetes</taxon>
        <taxon>Micrococcales</taxon>
        <taxon>Bogoriellaceae</taxon>
        <taxon>Georgenia</taxon>
    </lineage>
</organism>
<keyword evidence="3" id="KW-1185">Reference proteome</keyword>
<keyword evidence="1" id="KW-1133">Transmembrane helix</keyword>
<feature type="transmembrane region" description="Helical" evidence="1">
    <location>
        <begin position="23"/>
        <end position="45"/>
    </location>
</feature>
<evidence type="ECO:0008006" key="4">
    <source>
        <dbReference type="Google" id="ProtNLM"/>
    </source>
</evidence>
<protein>
    <recommendedName>
        <fullName evidence="4">DUF4386 domain-containing protein</fullName>
    </recommendedName>
</protein>
<sequence>MDMASTEPTEPTTRRPMSWLRKVALLAGALYLVTFLSSIPAVFLLDPVLSDPGYIVGPGDDTRVLLGGLLDIVNALACIGTAVVLYPVVRRENEALALGFVAARVLEAAIIFVGVMSILTVVTLRQDLGSTPGADADSLITTGEALVALRDWTFLLGPGLAVANALLLGTLMYRSRLVPRVIPLLGLVGAPLLLASNTATMFGVNDQFSLLSLVALPGIFFWELSLGVYLVVRGFRPSPVTAGLDANGGRAPVDVAAGPAGPATTAGGS</sequence>
<dbReference type="Proteomes" id="UP001499841">
    <property type="component" value="Unassembled WGS sequence"/>
</dbReference>
<reference evidence="3" key="1">
    <citation type="journal article" date="2019" name="Int. J. Syst. Evol. Microbiol.">
        <title>The Global Catalogue of Microorganisms (GCM) 10K type strain sequencing project: providing services to taxonomists for standard genome sequencing and annotation.</title>
        <authorList>
            <consortium name="The Broad Institute Genomics Platform"/>
            <consortium name="The Broad Institute Genome Sequencing Center for Infectious Disease"/>
            <person name="Wu L."/>
            <person name="Ma J."/>
        </authorList>
    </citation>
    <scope>NUCLEOTIDE SEQUENCE [LARGE SCALE GENOMIC DNA]</scope>
    <source>
        <strain evidence="3">JCM 17459</strain>
    </source>
</reference>
<feature type="transmembrane region" description="Helical" evidence="1">
    <location>
        <begin position="184"/>
        <end position="204"/>
    </location>
</feature>
<evidence type="ECO:0000313" key="2">
    <source>
        <dbReference type="EMBL" id="GAA4287990.1"/>
    </source>
</evidence>
<dbReference type="InterPro" id="IPR025495">
    <property type="entry name" value="DUF4386"/>
</dbReference>
<feature type="transmembrane region" description="Helical" evidence="1">
    <location>
        <begin position="152"/>
        <end position="172"/>
    </location>
</feature>
<comment type="caution">
    <text evidence="2">The sequence shown here is derived from an EMBL/GenBank/DDBJ whole genome shotgun (WGS) entry which is preliminary data.</text>
</comment>
<evidence type="ECO:0000313" key="3">
    <source>
        <dbReference type="Proteomes" id="UP001499841"/>
    </source>
</evidence>
<accession>A0ABP8EVI8</accession>
<dbReference type="Pfam" id="PF14329">
    <property type="entry name" value="DUF4386"/>
    <property type="match status" value="1"/>
</dbReference>
<keyword evidence="1" id="KW-0812">Transmembrane</keyword>
<evidence type="ECO:0000256" key="1">
    <source>
        <dbReference type="SAM" id="Phobius"/>
    </source>
</evidence>
<feature type="transmembrane region" description="Helical" evidence="1">
    <location>
        <begin position="210"/>
        <end position="232"/>
    </location>
</feature>
<dbReference type="EMBL" id="BAABBA010000010">
    <property type="protein sequence ID" value="GAA4287990.1"/>
    <property type="molecule type" value="Genomic_DNA"/>
</dbReference>
<proteinExistence type="predicted"/>
<feature type="transmembrane region" description="Helical" evidence="1">
    <location>
        <begin position="65"/>
        <end position="89"/>
    </location>
</feature>
<keyword evidence="1" id="KW-0472">Membrane</keyword>